<evidence type="ECO:0000256" key="4">
    <source>
        <dbReference type="ARBA" id="ARBA00022452"/>
    </source>
</evidence>
<evidence type="ECO:0000256" key="2">
    <source>
        <dbReference type="ARBA" id="ARBA00007613"/>
    </source>
</evidence>
<keyword evidence="8" id="KW-0732">Signal</keyword>
<dbReference type="InterPro" id="IPR003423">
    <property type="entry name" value="OMP_efflux"/>
</dbReference>
<evidence type="ECO:0000256" key="5">
    <source>
        <dbReference type="ARBA" id="ARBA00022692"/>
    </source>
</evidence>
<keyword evidence="10" id="KW-1185">Reference proteome</keyword>
<reference evidence="9 10" key="1">
    <citation type="submission" date="2019-08" db="EMBL/GenBank/DDBJ databases">
        <title>Lewinella sp. strain SSH13 Genome sequencing and assembly.</title>
        <authorList>
            <person name="Kim I."/>
        </authorList>
    </citation>
    <scope>NUCLEOTIDE SEQUENCE [LARGE SCALE GENOMIC DNA]</scope>
    <source>
        <strain evidence="9 10">SSH13</strain>
    </source>
</reference>
<evidence type="ECO:0000256" key="1">
    <source>
        <dbReference type="ARBA" id="ARBA00004442"/>
    </source>
</evidence>
<feature type="chain" id="PRO_5023121977" evidence="8">
    <location>
        <begin position="19"/>
        <end position="486"/>
    </location>
</feature>
<feature type="signal peptide" evidence="8">
    <location>
        <begin position="1"/>
        <end position="18"/>
    </location>
</feature>
<dbReference type="PANTHER" id="PTHR30026:SF20">
    <property type="entry name" value="OUTER MEMBRANE PROTEIN TOLC"/>
    <property type="match status" value="1"/>
</dbReference>
<evidence type="ECO:0000256" key="8">
    <source>
        <dbReference type="SAM" id="SignalP"/>
    </source>
</evidence>
<evidence type="ECO:0000313" key="10">
    <source>
        <dbReference type="Proteomes" id="UP000321907"/>
    </source>
</evidence>
<keyword evidence="3" id="KW-0813">Transport</keyword>
<gene>
    <name evidence="9" type="ORF">FUA23_15580</name>
</gene>
<dbReference type="Gene3D" id="1.20.1600.10">
    <property type="entry name" value="Outer membrane efflux proteins (OEP)"/>
    <property type="match status" value="1"/>
</dbReference>
<dbReference type="InterPro" id="IPR051906">
    <property type="entry name" value="TolC-like"/>
</dbReference>
<comment type="caution">
    <text evidence="9">The sequence shown here is derived from an EMBL/GenBank/DDBJ whole genome shotgun (WGS) entry which is preliminary data.</text>
</comment>
<dbReference type="GO" id="GO:1990281">
    <property type="term" value="C:efflux pump complex"/>
    <property type="evidence" value="ECO:0007669"/>
    <property type="project" value="TreeGrafter"/>
</dbReference>
<dbReference type="Pfam" id="PF02321">
    <property type="entry name" value="OEP"/>
    <property type="match status" value="2"/>
</dbReference>
<dbReference type="GO" id="GO:0009279">
    <property type="term" value="C:cell outer membrane"/>
    <property type="evidence" value="ECO:0007669"/>
    <property type="project" value="UniProtKB-SubCell"/>
</dbReference>
<accession>A0A5C7FDG9</accession>
<dbReference type="RefSeq" id="WP_147931683.1">
    <property type="nucleotide sequence ID" value="NZ_VOXD01000025.1"/>
</dbReference>
<evidence type="ECO:0000256" key="6">
    <source>
        <dbReference type="ARBA" id="ARBA00023136"/>
    </source>
</evidence>
<organism evidence="9 10">
    <name type="scientific">Neolewinella aurantiaca</name>
    <dbReference type="NCBI Taxonomy" id="2602767"/>
    <lineage>
        <taxon>Bacteria</taxon>
        <taxon>Pseudomonadati</taxon>
        <taxon>Bacteroidota</taxon>
        <taxon>Saprospiria</taxon>
        <taxon>Saprospirales</taxon>
        <taxon>Lewinellaceae</taxon>
        <taxon>Neolewinella</taxon>
    </lineage>
</organism>
<dbReference type="PANTHER" id="PTHR30026">
    <property type="entry name" value="OUTER MEMBRANE PROTEIN TOLC"/>
    <property type="match status" value="1"/>
</dbReference>
<evidence type="ECO:0000256" key="3">
    <source>
        <dbReference type="ARBA" id="ARBA00022448"/>
    </source>
</evidence>
<comment type="subcellular location">
    <subcellularLocation>
        <location evidence="1">Cell outer membrane</location>
    </subcellularLocation>
</comment>
<dbReference type="OrthoDB" id="940457at2"/>
<dbReference type="EMBL" id="VOXD01000025">
    <property type="protein sequence ID" value="TXF88230.1"/>
    <property type="molecule type" value="Genomic_DNA"/>
</dbReference>
<proteinExistence type="inferred from homology"/>
<keyword evidence="5" id="KW-0812">Transmembrane</keyword>
<dbReference type="GO" id="GO:0015288">
    <property type="term" value="F:porin activity"/>
    <property type="evidence" value="ECO:0007669"/>
    <property type="project" value="TreeGrafter"/>
</dbReference>
<evidence type="ECO:0000256" key="7">
    <source>
        <dbReference type="ARBA" id="ARBA00023237"/>
    </source>
</evidence>
<dbReference type="AlphaFoldDB" id="A0A5C7FDG9"/>
<keyword evidence="6" id="KW-0472">Membrane</keyword>
<keyword evidence="4" id="KW-1134">Transmembrane beta strand</keyword>
<dbReference type="Proteomes" id="UP000321907">
    <property type="component" value="Unassembled WGS sequence"/>
</dbReference>
<evidence type="ECO:0000313" key="9">
    <source>
        <dbReference type="EMBL" id="TXF88230.1"/>
    </source>
</evidence>
<comment type="similarity">
    <text evidence="2">Belongs to the outer membrane factor (OMF) (TC 1.B.17) family.</text>
</comment>
<dbReference type="SUPFAM" id="SSF56954">
    <property type="entry name" value="Outer membrane efflux proteins (OEP)"/>
    <property type="match status" value="1"/>
</dbReference>
<protein>
    <submittedName>
        <fullName evidence="9">TolC family protein</fullName>
    </submittedName>
</protein>
<sequence>MRSLTLLFLFFFCTCVSAQKTYVLTLEEVVEIARSESPDMKLAETRLNNSLWQYRSFQADYKPQISLDATLPGLNRSIEPITLPDGSEDFVSRAFMRNSVNLFLSQPITATGGQIFLTTGLQRLDVFETDINAGSLSYLSTPVSIGFTQPLRTYNDLKWRQKTEPLRYQENKRQFNEAKEQAAATASNLFFDLLIAQLTLEAANKNKINADTLYEISQGRYSVGRIAETDLLQIELSVMNANASLASANLNAQTANEQLRSFLGITTNAEFQLIPPDGIPTNTVDPEMALQHALQNRSLILAFERRVLEAEAELDRAVKSNGFQVDINGQFGLSGTGKSLDGAYNGLIDQEVVTLGIRVPIADFGKARSRIEVARSNQDLERLNISQEKISFERRIRLQVQQYDLLRNQVALSDRAYEVSIRREEITRKRYLIGKLSVTELNLAVQEKDAARRQYLSSLRDFWIGYYELRRLTLFDFVTGEKLVAE</sequence>
<name>A0A5C7FDG9_9BACT</name>
<keyword evidence="7" id="KW-0998">Cell outer membrane</keyword>
<dbReference type="GO" id="GO:0015562">
    <property type="term" value="F:efflux transmembrane transporter activity"/>
    <property type="evidence" value="ECO:0007669"/>
    <property type="project" value="InterPro"/>
</dbReference>